<organism evidence="1 2">
    <name type="scientific">Actibacterium lipolyticum</name>
    <dbReference type="NCBI Taxonomy" id="1524263"/>
    <lineage>
        <taxon>Bacteria</taxon>
        <taxon>Pseudomonadati</taxon>
        <taxon>Pseudomonadota</taxon>
        <taxon>Alphaproteobacteria</taxon>
        <taxon>Rhodobacterales</taxon>
        <taxon>Roseobacteraceae</taxon>
        <taxon>Actibacterium</taxon>
    </lineage>
</organism>
<accession>A0A238KL05</accession>
<name>A0A238KL05_9RHOB</name>
<protein>
    <recommendedName>
        <fullName evidence="3">Histidine kinase</fullName>
    </recommendedName>
</protein>
<gene>
    <name evidence="1" type="ORF">COL8621_02265</name>
</gene>
<evidence type="ECO:0000313" key="2">
    <source>
        <dbReference type="Proteomes" id="UP000202922"/>
    </source>
</evidence>
<dbReference type="AlphaFoldDB" id="A0A238KL05"/>
<dbReference type="EMBL" id="FXYE01000002">
    <property type="protein sequence ID" value="SMX43297.1"/>
    <property type="molecule type" value="Genomic_DNA"/>
</dbReference>
<evidence type="ECO:0008006" key="3">
    <source>
        <dbReference type="Google" id="ProtNLM"/>
    </source>
</evidence>
<dbReference type="InterPro" id="IPR045616">
    <property type="entry name" value="DUF6446"/>
</dbReference>
<proteinExistence type="predicted"/>
<sequence>MTMGKLLAGFIVVSALAAGIAIYYLQVYAFYEPVKAVGQDDVVLTSLVSGAPEGIIYDEFEAIDAESSPLRYRACFTTPMSQSMLTETYQVFDKAVPLIGPGWFDCYDANEVGEALSDGRAIAFMGQENVTYGVDRIVAVLDDGRGFVWNQINHCGEVVFEGKPAPEGCPTPPENY</sequence>
<evidence type="ECO:0000313" key="1">
    <source>
        <dbReference type="EMBL" id="SMX43297.1"/>
    </source>
</evidence>
<reference evidence="2" key="1">
    <citation type="submission" date="2017-05" db="EMBL/GenBank/DDBJ databases">
        <authorList>
            <person name="Rodrigo-Torres L."/>
            <person name="Arahal R. D."/>
            <person name="Lucena T."/>
        </authorList>
    </citation>
    <scope>NUCLEOTIDE SEQUENCE [LARGE SCALE GENOMIC DNA]</scope>
    <source>
        <strain evidence="2">CECT 8621</strain>
    </source>
</reference>
<dbReference type="Proteomes" id="UP000202922">
    <property type="component" value="Unassembled WGS sequence"/>
</dbReference>
<keyword evidence="2" id="KW-1185">Reference proteome</keyword>
<dbReference type="Pfam" id="PF20044">
    <property type="entry name" value="DUF6446"/>
    <property type="match status" value="1"/>
</dbReference>